<sequence>MQRFAFELRKLRQEAGAPTYRAMAVNTGYGVTTLSRAAAGEQLPTLPVVLAYVKACGGDSEEWEERWRRAAADEAAEPRADDDAEPPYRGLARFEPDDAALFFGRDQLIDDLLRLTAHHRITAVVGASGSGKSSLLRAGLIPRLRTTEGPDMRPAALRVITPGAHPLRDHEQRLVPKEGGEGDTWLVVDQMEELYTLCTDPAERTAFIDRLLTAAAPESRLRVLIAVRADFFGHLAGHRPLADALREATLLVPPMNRGELREAVVKPAQAAGLIVERTLTAHILDEVDGEPGALPLMSHALLETWPRRKGRALTLTAYEAAGGVHGAIAQTAEDLYTHLTPDQASCARRILLRLITPGDGAQDTRRPAPREELETDTSPATAEVLERLVKARLVILDGHTVHLAHEALIAAWPRLRKWIDEDRDRLRLHRQLTDAAHAWQALGRAPGALYRGTRLATAEETFPIAGSGSDLTPLESDFLTSSSTVRHREEAAAARTTRRLRQFATTVSVLLVLALTAGLIAWQQYRTSEQQRHQALTAQRIALSRQLAAQSAGLMDSNPDLASLLAVEAYRTSPTKEASADLFAAAALPLNRRLTGHTDAVGSVKFSPDGRTLASIGEGGKVRLWDVATGRRRTIVTGHSDDVADSVAFSPDGRTLATGGADTKVHLWNVVTGKLRATLTGHSDFVRSVAFSPDGRTVASGSDDKTVRLGNVATGELRTTLTGHNFVDSVAFSPDGRTLAGGGEGKIRLWEVATGELRATLTGHSDFVGSVAFSPDGRTLAGGGERKIRLWDVATGKQRITLTGHTEPVDSVAFSPDGRTLASGSQDTTVRLWNVATGELRTTLTGHSDFVNSVAFSPDGRTLASGSSDKTVRLWKVAISRLRTTLTGHTEPVDSVAFSPDGRTLASGSNDKTVRLWNVATGKPRTALTGHAEVQGSVAFSPDGHTLASGGEGKIQLWNVTTGKLRTTLTGHYDGAISVAFSPDGRTLASGSNDEHVRLGDVATGEVRTTLTGHYDGAISVALSRDARTLASGGAEGKIWLWDVATGEPRTTLTGHTDAVGSVAFSPDGRTLASGSEDTTVRLWDVATGKLRTTRTGQTDMVSSEAFSPDGRTLASGGNDKHVRLWDVATGKLRTTLTGQTDMVSSVAFSPDGRTLASGGNDKHVRLWDVATGKLRTTLTGHTDAVWSVAFSPDGRTLASGGAEGKIWLWDVATGELRATLTGHTNAVGSVAFSPDGRTLASGSDDRTVRLWDGDLPDPASSIRKICQAVHRSFTSSERSVYLADQPSDPVCRS</sequence>
<dbReference type="PATRIC" id="fig|749414.3.peg.4786"/>
<dbReference type="Pfam" id="PF00400">
    <property type="entry name" value="WD40"/>
    <property type="match status" value="16"/>
</dbReference>
<accession>D7BXH8</accession>
<dbReference type="SMART" id="SM00320">
    <property type="entry name" value="WD40"/>
    <property type="match status" value="16"/>
</dbReference>
<keyword evidence="7" id="KW-1185">Reference proteome</keyword>
<dbReference type="CDD" id="cd00200">
    <property type="entry name" value="WD40"/>
    <property type="match status" value="2"/>
</dbReference>
<feature type="repeat" description="WD" evidence="3">
    <location>
        <begin position="679"/>
        <end position="720"/>
    </location>
</feature>
<keyword evidence="1 3" id="KW-0853">WD repeat</keyword>
<reference evidence="6 7" key="1">
    <citation type="journal article" date="2010" name="J. Bacteriol.">
        <title>Genome sequence of the milbemycin-producing bacterium Streptomyces bingchenggensis.</title>
        <authorList>
            <person name="Wang X.J."/>
            <person name="Yan Y.J."/>
            <person name="Zhang B."/>
            <person name="An J."/>
            <person name="Wang J.J."/>
            <person name="Tian J."/>
            <person name="Jiang L."/>
            <person name="Chen Y.H."/>
            <person name="Huang S.X."/>
            <person name="Yin M."/>
            <person name="Zhang J."/>
            <person name="Gao A.L."/>
            <person name="Liu C.X."/>
            <person name="Zhu Z.X."/>
            <person name="Xiang W.S."/>
        </authorList>
    </citation>
    <scope>NUCLEOTIDE SEQUENCE [LARGE SCALE GENOMIC DNA]</scope>
    <source>
        <strain evidence="6 7">BCW-1</strain>
    </source>
</reference>
<dbReference type="eggNOG" id="COG2319">
    <property type="taxonomic scope" value="Bacteria"/>
</dbReference>
<dbReference type="Gene3D" id="2.130.10.10">
    <property type="entry name" value="YVTN repeat-like/Quinoprotein amine dehydrogenase"/>
    <property type="match status" value="7"/>
</dbReference>
<feature type="repeat" description="WD" evidence="3">
    <location>
        <begin position="928"/>
        <end position="968"/>
    </location>
</feature>
<dbReference type="InterPro" id="IPR015943">
    <property type="entry name" value="WD40/YVTN_repeat-like_dom_sf"/>
</dbReference>
<dbReference type="EMBL" id="CP002047">
    <property type="protein sequence ID" value="ADI07751.1"/>
    <property type="molecule type" value="Genomic_DNA"/>
</dbReference>
<feature type="repeat" description="WD" evidence="3">
    <location>
        <begin position="727"/>
        <end position="760"/>
    </location>
</feature>
<feature type="region of interest" description="Disordered" evidence="4">
    <location>
        <begin position="358"/>
        <end position="379"/>
    </location>
</feature>
<organism evidence="6 7">
    <name type="scientific">Streptomyces bingchenggensis (strain BCW-1)</name>
    <dbReference type="NCBI Taxonomy" id="749414"/>
    <lineage>
        <taxon>Bacteria</taxon>
        <taxon>Bacillati</taxon>
        <taxon>Actinomycetota</taxon>
        <taxon>Actinomycetes</taxon>
        <taxon>Kitasatosporales</taxon>
        <taxon>Streptomycetaceae</taxon>
        <taxon>Streptomyces</taxon>
    </lineage>
</organism>
<dbReference type="InterPro" id="IPR001680">
    <property type="entry name" value="WD40_rpt"/>
</dbReference>
<evidence type="ECO:0000256" key="2">
    <source>
        <dbReference type="ARBA" id="ARBA00022737"/>
    </source>
</evidence>
<evidence type="ECO:0000256" key="1">
    <source>
        <dbReference type="ARBA" id="ARBA00022574"/>
    </source>
</evidence>
<feature type="repeat" description="WD" evidence="3">
    <location>
        <begin position="1095"/>
        <end position="1136"/>
    </location>
</feature>
<protein>
    <submittedName>
        <fullName evidence="6">Putative WD-40 repeat protein</fullName>
    </submittedName>
</protein>
<feature type="repeat" description="WD" evidence="3">
    <location>
        <begin position="1011"/>
        <end position="1052"/>
    </location>
</feature>
<dbReference type="InterPro" id="IPR018391">
    <property type="entry name" value="PQQ_b-propeller_rpt"/>
</dbReference>
<dbReference type="SUPFAM" id="SSF50978">
    <property type="entry name" value="WD40 repeat-like"/>
    <property type="match status" value="1"/>
</dbReference>
<dbReference type="Pfam" id="PF20703">
    <property type="entry name" value="nSTAND1"/>
    <property type="match status" value="1"/>
</dbReference>
<dbReference type="STRING" id="749414.SBI_04631"/>
<dbReference type="InterPro" id="IPR020472">
    <property type="entry name" value="WD40_PAC1"/>
</dbReference>
<dbReference type="InterPro" id="IPR001387">
    <property type="entry name" value="Cro/C1-type_HTH"/>
</dbReference>
<feature type="repeat" description="WD" evidence="3">
    <location>
        <begin position="844"/>
        <end position="885"/>
    </location>
</feature>
<dbReference type="PROSITE" id="PS50082">
    <property type="entry name" value="WD_REPEATS_2"/>
    <property type="match status" value="16"/>
</dbReference>
<dbReference type="PROSITE" id="PS00678">
    <property type="entry name" value="WD_REPEATS_1"/>
    <property type="match status" value="6"/>
</dbReference>
<dbReference type="InterPro" id="IPR036322">
    <property type="entry name" value="WD40_repeat_dom_sf"/>
</dbReference>
<dbReference type="SUPFAM" id="SSF52540">
    <property type="entry name" value="P-loop containing nucleoside triphosphate hydrolases"/>
    <property type="match status" value="1"/>
</dbReference>
<feature type="repeat" description="WD" evidence="3">
    <location>
        <begin position="1179"/>
        <end position="1220"/>
    </location>
</feature>
<feature type="repeat" description="WD" evidence="3">
    <location>
        <begin position="646"/>
        <end position="678"/>
    </location>
</feature>
<feature type="repeat" description="WD" evidence="3">
    <location>
        <begin position="886"/>
        <end position="927"/>
    </location>
</feature>
<evidence type="ECO:0000313" key="6">
    <source>
        <dbReference type="EMBL" id="ADI07751.1"/>
    </source>
</evidence>
<dbReference type="SUPFAM" id="SSF50998">
    <property type="entry name" value="Quinoprotein alcohol dehydrogenase-like"/>
    <property type="match status" value="1"/>
</dbReference>
<evidence type="ECO:0000313" key="7">
    <source>
        <dbReference type="Proteomes" id="UP000000377"/>
    </source>
</evidence>
<dbReference type="KEGG" id="sbh:SBI_04631"/>
<dbReference type="HOGENOM" id="CLU_002352_0_2_11"/>
<proteinExistence type="predicted"/>
<feature type="repeat" description="WD" evidence="3">
    <location>
        <begin position="1221"/>
        <end position="1253"/>
    </location>
</feature>
<feature type="repeat" description="WD" evidence="3">
    <location>
        <begin position="969"/>
        <end position="1010"/>
    </location>
</feature>
<dbReference type="Pfam" id="PF13560">
    <property type="entry name" value="HTH_31"/>
    <property type="match status" value="1"/>
</dbReference>
<feature type="domain" description="HTH cro/C1-type" evidence="5">
    <location>
        <begin position="7"/>
        <end position="63"/>
    </location>
</feature>
<feature type="repeat" description="WD" evidence="3">
    <location>
        <begin position="1137"/>
        <end position="1178"/>
    </location>
</feature>
<dbReference type="PROSITE" id="PS50294">
    <property type="entry name" value="WD_REPEATS_REGION"/>
    <property type="match status" value="14"/>
</dbReference>
<feature type="repeat" description="WD" evidence="3">
    <location>
        <begin position="594"/>
        <end position="635"/>
    </location>
</feature>
<dbReference type="InterPro" id="IPR049052">
    <property type="entry name" value="nSTAND1"/>
</dbReference>
<feature type="repeat" description="WD" evidence="3">
    <location>
        <begin position="802"/>
        <end position="843"/>
    </location>
</feature>
<dbReference type="SMART" id="SM00530">
    <property type="entry name" value="HTH_XRE"/>
    <property type="match status" value="1"/>
</dbReference>
<evidence type="ECO:0000256" key="3">
    <source>
        <dbReference type="PROSITE-ProRule" id="PRU00221"/>
    </source>
</evidence>
<keyword evidence="2" id="KW-0677">Repeat</keyword>
<evidence type="ECO:0000256" key="4">
    <source>
        <dbReference type="SAM" id="MobiDB-lite"/>
    </source>
</evidence>
<dbReference type="SMART" id="SM00564">
    <property type="entry name" value="PQQ"/>
    <property type="match status" value="7"/>
</dbReference>
<dbReference type="RefSeq" id="WP_014177221.1">
    <property type="nucleotide sequence ID" value="NC_016582.1"/>
</dbReference>
<dbReference type="PANTHER" id="PTHR22847:SF637">
    <property type="entry name" value="WD REPEAT DOMAIN 5B"/>
    <property type="match status" value="1"/>
</dbReference>
<dbReference type="InterPro" id="IPR019775">
    <property type="entry name" value="WD40_repeat_CS"/>
</dbReference>
<feature type="repeat" description="WD" evidence="3">
    <location>
        <begin position="761"/>
        <end position="801"/>
    </location>
</feature>
<gene>
    <name evidence="6" type="ordered locus">SBI_04631</name>
</gene>
<feature type="repeat" description="WD" evidence="3">
    <location>
        <begin position="1053"/>
        <end position="1094"/>
    </location>
</feature>
<feature type="compositionally biased region" description="Basic and acidic residues" evidence="4">
    <location>
        <begin position="362"/>
        <end position="372"/>
    </location>
</feature>
<name>D7BXH8_STRBB</name>
<dbReference type="InterPro" id="IPR027417">
    <property type="entry name" value="P-loop_NTPase"/>
</dbReference>
<evidence type="ECO:0000259" key="5">
    <source>
        <dbReference type="SMART" id="SM00530"/>
    </source>
</evidence>
<dbReference type="eggNOG" id="COG0488">
    <property type="taxonomic scope" value="Bacteria"/>
</dbReference>
<dbReference type="PANTHER" id="PTHR22847">
    <property type="entry name" value="WD40 REPEAT PROTEIN"/>
    <property type="match status" value="1"/>
</dbReference>
<dbReference type="PRINTS" id="PR00320">
    <property type="entry name" value="GPROTEINBRPT"/>
</dbReference>
<dbReference type="InterPro" id="IPR011047">
    <property type="entry name" value="Quinoprotein_ADH-like_sf"/>
</dbReference>
<dbReference type="Proteomes" id="UP000000377">
    <property type="component" value="Chromosome"/>
</dbReference>